<evidence type="ECO:0000313" key="3">
    <source>
        <dbReference type="Proteomes" id="UP000239156"/>
    </source>
</evidence>
<dbReference type="Proteomes" id="UP000239156">
    <property type="component" value="Unassembled WGS sequence"/>
</dbReference>
<organism evidence="2 3">
    <name type="scientific">Puccinia striiformis</name>
    <dbReference type="NCBI Taxonomy" id="27350"/>
    <lineage>
        <taxon>Eukaryota</taxon>
        <taxon>Fungi</taxon>
        <taxon>Dikarya</taxon>
        <taxon>Basidiomycota</taxon>
        <taxon>Pucciniomycotina</taxon>
        <taxon>Pucciniomycetes</taxon>
        <taxon>Pucciniales</taxon>
        <taxon>Pucciniaceae</taxon>
        <taxon>Puccinia</taxon>
    </lineage>
</organism>
<keyword evidence="3" id="KW-1185">Reference proteome</keyword>
<protein>
    <submittedName>
        <fullName evidence="2">Uncharacterized protein</fullName>
    </submittedName>
</protein>
<feature type="compositionally biased region" description="Polar residues" evidence="1">
    <location>
        <begin position="246"/>
        <end position="258"/>
    </location>
</feature>
<comment type="caution">
    <text evidence="2">The sequence shown here is derived from an EMBL/GenBank/DDBJ whole genome shotgun (WGS) entry which is preliminary data.</text>
</comment>
<gene>
    <name evidence="2" type="ORF">PSTT_12579</name>
</gene>
<evidence type="ECO:0000313" key="2">
    <source>
        <dbReference type="EMBL" id="POW01287.1"/>
    </source>
</evidence>
<evidence type="ECO:0000256" key="1">
    <source>
        <dbReference type="SAM" id="MobiDB-lite"/>
    </source>
</evidence>
<dbReference type="VEuPathDB" id="FungiDB:PSHT_08958"/>
<dbReference type="AlphaFoldDB" id="A0A2S4UVH2"/>
<sequence>MSSTRAPNHPVNISGCFETLDVSVPESIRANQYGNVSTPSCVSCAGFLGNKAEDIQLTLITNTALSNLLQPSMIYFLTGRLLALNNGSSPVLTYQQNSLVRLTPAGTTAPDLANKASVVGLGLVTQRQLVVSDADDGSQTLHVTVQHSDWDSVTHDLYVVGREVEITGHLVDFYMDNFTAIVSVNSVSVTSGHQIGRTSTLVSASPSGSKNGRTFKTFSPSKSKQGPSQPSVDPLKDGFTPEDQDTNMLSCDQSTSDPNGKRKAEQPCSSGTSDTELDLPIAPGNASKDPSARPPTTVLQDVVKRLKHQ</sequence>
<dbReference type="EMBL" id="PKSL01000162">
    <property type="protein sequence ID" value="POW01287.1"/>
    <property type="molecule type" value="Genomic_DNA"/>
</dbReference>
<feature type="compositionally biased region" description="Low complexity" evidence="1">
    <location>
        <begin position="219"/>
        <end position="231"/>
    </location>
</feature>
<reference evidence="2" key="1">
    <citation type="submission" date="2017-12" db="EMBL/GenBank/DDBJ databases">
        <title>Gene loss provides genomic basis for host adaptation in cereal stripe rust fungi.</title>
        <authorList>
            <person name="Xia C."/>
        </authorList>
    </citation>
    <scope>NUCLEOTIDE SEQUENCE [LARGE SCALE GENOMIC DNA]</scope>
    <source>
        <strain evidence="2">93-210</strain>
    </source>
</reference>
<dbReference type="VEuPathDB" id="FungiDB:PSTT_12579"/>
<proteinExistence type="predicted"/>
<feature type="compositionally biased region" description="Polar residues" evidence="1">
    <location>
        <begin position="199"/>
        <end position="218"/>
    </location>
</feature>
<accession>A0A2S4UVH2</accession>
<name>A0A2S4UVH2_9BASI</name>
<feature type="region of interest" description="Disordered" evidence="1">
    <location>
        <begin position="199"/>
        <end position="297"/>
    </location>
</feature>